<keyword evidence="4" id="KW-0964">Secreted</keyword>
<evidence type="ECO:0000259" key="7">
    <source>
        <dbReference type="Pfam" id="PF22651"/>
    </source>
</evidence>
<keyword evidence="3" id="KW-0813">Transport</keyword>
<dbReference type="AlphaFoldDB" id="A0A3F2Z0Y3"/>
<comment type="subcellular location">
    <subcellularLocation>
        <location evidence="1">Secreted</location>
    </subcellularLocation>
</comment>
<dbReference type="Proteomes" id="UP000075920">
    <property type="component" value="Unassembled WGS sequence"/>
</dbReference>
<sequence length="194" mass="22532">MLLIVCVWLIRALLYHAVHGQMYLELAEITASPFPEEIILSCREMFHLYNPRNCCRIPHLLQPNVLEPCLNAPQRTSDNCRAECVLNHTQILLDGHFQIEIAKSVLTNAISEDSQLTDHIQNAITKCQAIHFLPSITPKWPDTCKQSAWYFLDCVFAITYRNCPLQYWTKANECRRLVRALHECSYFLVHSDKF</sequence>
<keyword evidence="9" id="KW-1185">Reference proteome</keyword>
<feature type="signal peptide" evidence="6">
    <location>
        <begin position="1"/>
        <end position="20"/>
    </location>
</feature>
<evidence type="ECO:0000256" key="1">
    <source>
        <dbReference type="ARBA" id="ARBA00004613"/>
    </source>
</evidence>
<keyword evidence="5" id="KW-1015">Disulfide bond</keyword>
<name>A0A3F2Z0Y3_9DIPT</name>
<reference evidence="8" key="2">
    <citation type="submission" date="2020-05" db="UniProtKB">
        <authorList>
            <consortium name="EnsemblMetazoa"/>
        </authorList>
    </citation>
    <scope>IDENTIFICATION</scope>
    <source>
        <strain evidence="8">MINIMUS1</strain>
    </source>
</reference>
<accession>A0A3F2Z0Y3</accession>
<comment type="similarity">
    <text evidence="2">Belongs to the PBP/GOBP family.</text>
</comment>
<protein>
    <recommendedName>
        <fullName evidence="7">OBP47-like domain-containing protein</fullName>
    </recommendedName>
</protein>
<keyword evidence="6" id="KW-0732">Signal</keyword>
<evidence type="ECO:0000313" key="9">
    <source>
        <dbReference type="Proteomes" id="UP000075920"/>
    </source>
</evidence>
<dbReference type="EnsemblMetazoa" id="AMIN016146-RA">
    <property type="protein sequence ID" value="AMIN016146-PA"/>
    <property type="gene ID" value="AMIN016146"/>
</dbReference>
<organism evidence="8 9">
    <name type="scientific">Anopheles minimus</name>
    <dbReference type="NCBI Taxonomy" id="112268"/>
    <lineage>
        <taxon>Eukaryota</taxon>
        <taxon>Metazoa</taxon>
        <taxon>Ecdysozoa</taxon>
        <taxon>Arthropoda</taxon>
        <taxon>Hexapoda</taxon>
        <taxon>Insecta</taxon>
        <taxon>Pterygota</taxon>
        <taxon>Neoptera</taxon>
        <taxon>Endopterygota</taxon>
        <taxon>Diptera</taxon>
        <taxon>Nematocera</taxon>
        <taxon>Culicoidea</taxon>
        <taxon>Culicidae</taxon>
        <taxon>Anophelinae</taxon>
        <taxon>Anopheles</taxon>
    </lineage>
</organism>
<evidence type="ECO:0000313" key="8">
    <source>
        <dbReference type="EnsemblMetazoa" id="AMIN016146-PA"/>
    </source>
</evidence>
<dbReference type="InterPro" id="IPR052295">
    <property type="entry name" value="Odorant-binding_protein"/>
</dbReference>
<dbReference type="GO" id="GO:0005576">
    <property type="term" value="C:extracellular region"/>
    <property type="evidence" value="ECO:0007669"/>
    <property type="project" value="UniProtKB-SubCell"/>
</dbReference>
<dbReference type="PANTHER" id="PTHR21066">
    <property type="entry name" value="ODORANT-BINDING PROTEIN 59A-RELATED"/>
    <property type="match status" value="1"/>
</dbReference>
<evidence type="ECO:0000256" key="2">
    <source>
        <dbReference type="ARBA" id="ARBA00008098"/>
    </source>
</evidence>
<dbReference type="VEuPathDB" id="VectorBase:AMIN016146"/>
<evidence type="ECO:0000256" key="3">
    <source>
        <dbReference type="ARBA" id="ARBA00022448"/>
    </source>
</evidence>
<feature type="chain" id="PRO_5017795440" description="OBP47-like domain-containing protein" evidence="6">
    <location>
        <begin position="21"/>
        <end position="194"/>
    </location>
</feature>
<evidence type="ECO:0000256" key="4">
    <source>
        <dbReference type="ARBA" id="ARBA00022525"/>
    </source>
</evidence>
<evidence type="ECO:0000256" key="6">
    <source>
        <dbReference type="SAM" id="SignalP"/>
    </source>
</evidence>
<dbReference type="PANTHER" id="PTHR21066:SF3">
    <property type="entry name" value="IP02236P"/>
    <property type="match status" value="1"/>
</dbReference>
<feature type="domain" description="OBP47-like" evidence="7">
    <location>
        <begin position="78"/>
        <end position="177"/>
    </location>
</feature>
<dbReference type="Gene3D" id="1.10.238.270">
    <property type="match status" value="1"/>
</dbReference>
<evidence type="ECO:0000256" key="5">
    <source>
        <dbReference type="ARBA" id="ARBA00023157"/>
    </source>
</evidence>
<dbReference type="Pfam" id="PF22651">
    <property type="entry name" value="OBP47_like"/>
    <property type="match status" value="1"/>
</dbReference>
<reference evidence="9" key="1">
    <citation type="submission" date="2013-03" db="EMBL/GenBank/DDBJ databases">
        <title>The Genome Sequence of Anopheles minimus MINIMUS1.</title>
        <authorList>
            <consortium name="The Broad Institute Genomics Platform"/>
            <person name="Neafsey D.E."/>
            <person name="Walton C."/>
            <person name="Walker B."/>
            <person name="Young S.K."/>
            <person name="Zeng Q."/>
            <person name="Gargeya S."/>
            <person name="Fitzgerald M."/>
            <person name="Haas B."/>
            <person name="Abouelleil A."/>
            <person name="Allen A.W."/>
            <person name="Alvarado L."/>
            <person name="Arachchi H.M."/>
            <person name="Berlin A.M."/>
            <person name="Chapman S.B."/>
            <person name="Gainer-Dewar J."/>
            <person name="Goldberg J."/>
            <person name="Griggs A."/>
            <person name="Gujja S."/>
            <person name="Hansen M."/>
            <person name="Howarth C."/>
            <person name="Imamovic A."/>
            <person name="Ireland A."/>
            <person name="Larimer J."/>
            <person name="McCowan C."/>
            <person name="Murphy C."/>
            <person name="Pearson M."/>
            <person name="Poon T.W."/>
            <person name="Priest M."/>
            <person name="Roberts A."/>
            <person name="Saif S."/>
            <person name="Shea T."/>
            <person name="Sisk P."/>
            <person name="Sykes S."/>
            <person name="Wortman J."/>
            <person name="Nusbaum C."/>
            <person name="Birren B."/>
        </authorList>
    </citation>
    <scope>NUCLEOTIDE SEQUENCE [LARGE SCALE GENOMIC DNA]</scope>
    <source>
        <strain evidence="9">MINIMUS1</strain>
    </source>
</reference>
<dbReference type="InterPro" id="IPR054577">
    <property type="entry name" value="OBP47-like_dom"/>
</dbReference>
<proteinExistence type="inferred from homology"/>